<dbReference type="EC" id="3.2.2.21" evidence="2"/>
<protein>
    <recommendedName>
        <fullName evidence="2">DNA-3-methyladenine glycosylase II</fullName>
        <ecNumber evidence="2">3.2.2.21</ecNumber>
    </recommendedName>
</protein>
<dbReference type="Pfam" id="PF00730">
    <property type="entry name" value="HhH-GPD"/>
    <property type="match status" value="1"/>
</dbReference>
<dbReference type="InterPro" id="IPR003265">
    <property type="entry name" value="HhH-GPD_domain"/>
</dbReference>
<dbReference type="PANTHER" id="PTHR43003">
    <property type="entry name" value="DNA-3-METHYLADENINE GLYCOSYLASE"/>
    <property type="match status" value="1"/>
</dbReference>
<proteinExistence type="predicted"/>
<dbReference type="InterPro" id="IPR051912">
    <property type="entry name" value="Alkylbase_DNA_Glycosylase/TA"/>
</dbReference>
<evidence type="ECO:0000256" key="4">
    <source>
        <dbReference type="ARBA" id="ARBA00023204"/>
    </source>
</evidence>
<dbReference type="GO" id="GO:0006285">
    <property type="term" value="P:base-excision repair, AP site formation"/>
    <property type="evidence" value="ECO:0007669"/>
    <property type="project" value="TreeGrafter"/>
</dbReference>
<organism evidence="6">
    <name type="scientific">uncultured Thermomicrobiales bacterium</name>
    <dbReference type="NCBI Taxonomy" id="1645740"/>
    <lineage>
        <taxon>Bacteria</taxon>
        <taxon>Pseudomonadati</taxon>
        <taxon>Thermomicrobiota</taxon>
        <taxon>Thermomicrobia</taxon>
        <taxon>Thermomicrobiales</taxon>
        <taxon>environmental samples</taxon>
    </lineage>
</organism>
<dbReference type="EMBL" id="CADCWJ010000883">
    <property type="protein sequence ID" value="CAA9586347.1"/>
    <property type="molecule type" value="Genomic_DNA"/>
</dbReference>
<dbReference type="GO" id="GO:0006307">
    <property type="term" value="P:DNA alkylation repair"/>
    <property type="evidence" value="ECO:0007669"/>
    <property type="project" value="TreeGrafter"/>
</dbReference>
<dbReference type="GO" id="GO:0008725">
    <property type="term" value="F:DNA-3-methyladenine glycosylase activity"/>
    <property type="evidence" value="ECO:0007669"/>
    <property type="project" value="TreeGrafter"/>
</dbReference>
<dbReference type="InterPro" id="IPR011257">
    <property type="entry name" value="DNA_glycosylase"/>
</dbReference>
<dbReference type="SUPFAM" id="SSF48150">
    <property type="entry name" value="DNA-glycosylase"/>
    <property type="match status" value="1"/>
</dbReference>
<dbReference type="PANTHER" id="PTHR43003:SF13">
    <property type="entry name" value="DNA-3-METHYLADENINE GLYCOSYLASE 2"/>
    <property type="match status" value="1"/>
</dbReference>
<dbReference type="GO" id="GO:0032993">
    <property type="term" value="C:protein-DNA complex"/>
    <property type="evidence" value="ECO:0007669"/>
    <property type="project" value="TreeGrafter"/>
</dbReference>
<evidence type="ECO:0000313" key="6">
    <source>
        <dbReference type="EMBL" id="CAA9586347.1"/>
    </source>
</evidence>
<keyword evidence="4" id="KW-0234">DNA repair</keyword>
<dbReference type="Gene3D" id="1.10.1670.40">
    <property type="match status" value="1"/>
</dbReference>
<dbReference type="AlphaFoldDB" id="A0A6J4VR68"/>
<dbReference type="GO" id="GO:0032131">
    <property type="term" value="F:alkylated DNA binding"/>
    <property type="evidence" value="ECO:0007669"/>
    <property type="project" value="TreeGrafter"/>
</dbReference>
<reference evidence="6" key="1">
    <citation type="submission" date="2020-02" db="EMBL/GenBank/DDBJ databases">
        <authorList>
            <person name="Meier V. D."/>
        </authorList>
    </citation>
    <scope>NUCLEOTIDE SEQUENCE</scope>
    <source>
        <strain evidence="6">AVDCRST_MAG87</strain>
    </source>
</reference>
<feature type="domain" description="HhH-GPD" evidence="5">
    <location>
        <begin position="110"/>
        <end position="275"/>
    </location>
</feature>
<sequence length="280" mass="30672">MTETFAPVAWSAGRWPNEDWIDGRFWWVGREADRTVWRCLARTGGAQALLCWGDASIDRDTEWFARICRPFSWVEEGIADPEILRLRRRYPGTRTFCYGTLFDGVVASIVGQSISLASAGVTAGRLASLFHPGVRLAGRTFRPLPSPTDLADAPPAMIRQSGVTSKRAQALCAVGKLFADLSLPDVPDAATLSDVESALLEVPGIGPWTVASSMLWGIGRPDAFPRGDIALLRAARSVYRIDDLDMNGLVRLSEAWRPHRGEASRLLWLDLLGPAPESKA</sequence>
<comment type="catalytic activity">
    <reaction evidence="1">
        <text>Hydrolysis of alkylated DNA, releasing 3-methyladenine, 3-methylguanine, 7-methylguanine and 7-methyladenine.</text>
        <dbReference type="EC" id="3.2.2.21"/>
    </reaction>
</comment>
<keyword evidence="3" id="KW-0227">DNA damage</keyword>
<dbReference type="GO" id="GO:0043916">
    <property type="term" value="F:DNA-7-methylguanine glycosylase activity"/>
    <property type="evidence" value="ECO:0007669"/>
    <property type="project" value="TreeGrafter"/>
</dbReference>
<accession>A0A6J4VR68</accession>
<gene>
    <name evidence="6" type="ORF">AVDCRST_MAG87-3998</name>
</gene>
<evidence type="ECO:0000256" key="2">
    <source>
        <dbReference type="ARBA" id="ARBA00012000"/>
    </source>
</evidence>
<name>A0A6J4VR68_9BACT</name>
<dbReference type="SMART" id="SM00478">
    <property type="entry name" value="ENDO3c"/>
    <property type="match status" value="1"/>
</dbReference>
<evidence type="ECO:0000256" key="1">
    <source>
        <dbReference type="ARBA" id="ARBA00000086"/>
    </source>
</evidence>
<dbReference type="Gene3D" id="1.10.340.30">
    <property type="entry name" value="Hypothetical protein, domain 2"/>
    <property type="match status" value="1"/>
</dbReference>
<evidence type="ECO:0000259" key="5">
    <source>
        <dbReference type="SMART" id="SM00478"/>
    </source>
</evidence>
<dbReference type="GO" id="GO:0005737">
    <property type="term" value="C:cytoplasm"/>
    <property type="evidence" value="ECO:0007669"/>
    <property type="project" value="TreeGrafter"/>
</dbReference>
<evidence type="ECO:0000256" key="3">
    <source>
        <dbReference type="ARBA" id="ARBA00022763"/>
    </source>
</evidence>